<gene>
    <name evidence="3" type="ORF">BBF96_04145</name>
</gene>
<evidence type="ECO:0000256" key="1">
    <source>
        <dbReference type="ARBA" id="ARBA00022729"/>
    </source>
</evidence>
<dbReference type="PROSITE" id="PS51677">
    <property type="entry name" value="NODB"/>
    <property type="match status" value="1"/>
</dbReference>
<dbReference type="InterPro" id="IPR051398">
    <property type="entry name" value="Polysacch_Deacetylase"/>
</dbReference>
<keyword evidence="4" id="KW-1185">Reference proteome</keyword>
<dbReference type="GO" id="GO:0005975">
    <property type="term" value="P:carbohydrate metabolic process"/>
    <property type="evidence" value="ECO:0007669"/>
    <property type="project" value="InterPro"/>
</dbReference>
<dbReference type="CDD" id="cd10970">
    <property type="entry name" value="CE4_DAC_u1_6s"/>
    <property type="match status" value="1"/>
</dbReference>
<dbReference type="InterPro" id="IPR011330">
    <property type="entry name" value="Glyco_hydro/deAcase_b/a-brl"/>
</dbReference>
<feature type="domain" description="NodB homology" evidence="2">
    <location>
        <begin position="38"/>
        <end position="240"/>
    </location>
</feature>
<organism evidence="3 4">
    <name type="scientific">Anoxybacter fermentans</name>
    <dbReference type="NCBI Taxonomy" id="1323375"/>
    <lineage>
        <taxon>Bacteria</taxon>
        <taxon>Bacillati</taxon>
        <taxon>Bacillota</taxon>
        <taxon>Clostridia</taxon>
        <taxon>Halanaerobiales</taxon>
        <taxon>Anoxybacter</taxon>
    </lineage>
</organism>
<dbReference type="PANTHER" id="PTHR34216">
    <property type="match status" value="1"/>
</dbReference>
<protein>
    <recommendedName>
        <fullName evidence="2">NodB homology domain-containing protein</fullName>
    </recommendedName>
</protein>
<keyword evidence="1" id="KW-0732">Signal</keyword>
<dbReference type="Pfam" id="PF01522">
    <property type="entry name" value="Polysacc_deac_1"/>
    <property type="match status" value="1"/>
</dbReference>
<accession>A0A3Q9HPC5</accession>
<sequence length="258" mass="29993">MKKWLFLAKTMFILIIAIGSLNISAIAEEESKITEQQFRVLLHFDDSYTGVYKNAFPLLESYGYKGTIFVPTNFIDRPNHMSLEQLIELKEAGWEIGSHSRSHQDLKELDLNALYDEIVGSRNVLVAAKLITLDNAYFCSPMTVWNSYIEALVKNNYRAARTEELIIFGVKEQPHQYTLVMLKNTSLNIIEYWIKRAKNENAWLIMIFHEIAEDGNKYYFSPVKLKQVLDLLKKYGAKISTIQEAINEWEEIIKNKKK</sequence>
<dbReference type="Proteomes" id="UP000267250">
    <property type="component" value="Chromosome"/>
</dbReference>
<name>A0A3Q9HPC5_9FIRM</name>
<dbReference type="GO" id="GO:0016810">
    <property type="term" value="F:hydrolase activity, acting on carbon-nitrogen (but not peptide) bonds"/>
    <property type="evidence" value="ECO:0007669"/>
    <property type="project" value="InterPro"/>
</dbReference>
<dbReference type="KEGG" id="aft:BBF96_04145"/>
<dbReference type="AlphaFoldDB" id="A0A3Q9HPC5"/>
<reference evidence="3 4" key="1">
    <citation type="submission" date="2016-07" db="EMBL/GenBank/DDBJ databases">
        <title>Genome and transcriptome analysis of iron-reducing fermentative bacteria Anoxybacter fermentans.</title>
        <authorList>
            <person name="Zeng X."/>
            <person name="Shao Z."/>
        </authorList>
    </citation>
    <scope>NUCLEOTIDE SEQUENCE [LARGE SCALE GENOMIC DNA]</scope>
    <source>
        <strain evidence="3 4">DY22613</strain>
    </source>
</reference>
<dbReference type="Gene3D" id="3.20.20.370">
    <property type="entry name" value="Glycoside hydrolase/deacetylase"/>
    <property type="match status" value="1"/>
</dbReference>
<evidence type="ECO:0000313" key="4">
    <source>
        <dbReference type="Proteomes" id="UP000267250"/>
    </source>
</evidence>
<dbReference type="SUPFAM" id="SSF88713">
    <property type="entry name" value="Glycoside hydrolase/deacetylase"/>
    <property type="match status" value="1"/>
</dbReference>
<dbReference type="PANTHER" id="PTHR34216:SF11">
    <property type="entry name" value="CHITOOLIGOSACCHARIDE DEACETYLASE"/>
    <property type="match status" value="1"/>
</dbReference>
<evidence type="ECO:0000259" key="2">
    <source>
        <dbReference type="PROSITE" id="PS51677"/>
    </source>
</evidence>
<dbReference type="RefSeq" id="WP_127015979.1">
    <property type="nucleotide sequence ID" value="NZ_CP016379.1"/>
</dbReference>
<proteinExistence type="predicted"/>
<dbReference type="InterPro" id="IPR002509">
    <property type="entry name" value="NODB_dom"/>
</dbReference>
<evidence type="ECO:0000313" key="3">
    <source>
        <dbReference type="EMBL" id="AZR72650.1"/>
    </source>
</evidence>
<dbReference type="OrthoDB" id="9778320at2"/>
<dbReference type="EMBL" id="CP016379">
    <property type="protein sequence ID" value="AZR72650.1"/>
    <property type="molecule type" value="Genomic_DNA"/>
</dbReference>